<dbReference type="Pfam" id="PF00731">
    <property type="entry name" value="AIRC"/>
    <property type="match status" value="1"/>
</dbReference>
<dbReference type="PANTHER" id="PTHR43599:SF3">
    <property type="entry name" value="SI:DKEY-6E2.2"/>
    <property type="match status" value="1"/>
</dbReference>
<dbReference type="GO" id="GO:0005524">
    <property type="term" value="F:ATP binding"/>
    <property type="evidence" value="ECO:0007669"/>
    <property type="project" value="UniProtKB-KW"/>
</dbReference>
<dbReference type="GO" id="GO:0005829">
    <property type="term" value="C:cytosol"/>
    <property type="evidence" value="ECO:0007669"/>
    <property type="project" value="TreeGrafter"/>
</dbReference>
<evidence type="ECO:0000256" key="5">
    <source>
        <dbReference type="ARBA" id="ARBA00022598"/>
    </source>
</evidence>
<dbReference type="EMBL" id="CAJFDH010000004">
    <property type="protein sequence ID" value="CAD5221948.1"/>
    <property type="molecule type" value="Genomic_DNA"/>
</dbReference>
<dbReference type="InterPro" id="IPR000031">
    <property type="entry name" value="PurE_dom"/>
</dbReference>
<dbReference type="SUPFAM" id="SSF52255">
    <property type="entry name" value="N5-CAIR mutase (phosphoribosylaminoimidazole carboxylase, PurE)"/>
    <property type="match status" value="1"/>
</dbReference>
<evidence type="ECO:0000313" key="14">
    <source>
        <dbReference type="Proteomes" id="UP000614601"/>
    </source>
</evidence>
<dbReference type="InterPro" id="IPR018236">
    <property type="entry name" value="SAICAR_synthetase_CS"/>
</dbReference>
<evidence type="ECO:0000256" key="6">
    <source>
        <dbReference type="ARBA" id="ARBA00022741"/>
    </source>
</evidence>
<comment type="caution">
    <text evidence="13">The sequence shown here is derived from an EMBL/GenBank/DDBJ whole genome shotgun (WGS) entry which is preliminary data.</text>
</comment>
<dbReference type="SMART" id="SM01001">
    <property type="entry name" value="AIRC"/>
    <property type="match status" value="1"/>
</dbReference>
<dbReference type="GO" id="GO:0004639">
    <property type="term" value="F:phosphoribosylaminoimidazolesuccinocarboxamide synthase activity"/>
    <property type="evidence" value="ECO:0007669"/>
    <property type="project" value="InterPro"/>
</dbReference>
<name>A0A811L1A2_9BILA</name>
<feature type="domain" description="PurE" evidence="12">
    <location>
        <begin position="260"/>
        <end position="407"/>
    </location>
</feature>
<keyword evidence="6" id="KW-0547">Nucleotide-binding</keyword>
<dbReference type="PROSITE" id="PS01057">
    <property type="entry name" value="SAICAR_SYNTHETASE_1"/>
    <property type="match status" value="1"/>
</dbReference>
<keyword evidence="5" id="KW-0436">Ligase</keyword>
<comment type="pathway">
    <text evidence="2">Purine metabolism; IMP biosynthesis via de novo pathway; 5-amino-1-(5-phospho-D-ribosyl)imidazole-4-carboxylate from 5-amino-1-(5-phospho-D-ribosyl)imidazole (carboxylase route): step 1/1.</text>
</comment>
<dbReference type="GO" id="GO:0016831">
    <property type="term" value="F:carboxy-lyase activity"/>
    <property type="evidence" value="ECO:0007669"/>
    <property type="project" value="UniProtKB-KW"/>
</dbReference>
<proteinExistence type="inferred from homology"/>
<organism evidence="13 14">
    <name type="scientific">Bursaphelenchus okinawaensis</name>
    <dbReference type="NCBI Taxonomy" id="465554"/>
    <lineage>
        <taxon>Eukaryota</taxon>
        <taxon>Metazoa</taxon>
        <taxon>Ecdysozoa</taxon>
        <taxon>Nematoda</taxon>
        <taxon>Chromadorea</taxon>
        <taxon>Rhabditida</taxon>
        <taxon>Tylenchina</taxon>
        <taxon>Tylenchomorpha</taxon>
        <taxon>Aphelenchoidea</taxon>
        <taxon>Aphelenchoididae</taxon>
        <taxon>Bursaphelenchus</taxon>
    </lineage>
</organism>
<keyword evidence="9" id="KW-0067">ATP-binding</keyword>
<keyword evidence="7" id="KW-0658">Purine biosynthesis</keyword>
<dbReference type="Gene3D" id="3.30.200.20">
    <property type="entry name" value="Phosphorylase Kinase, domain 1"/>
    <property type="match status" value="1"/>
</dbReference>
<evidence type="ECO:0000259" key="12">
    <source>
        <dbReference type="SMART" id="SM01001"/>
    </source>
</evidence>
<comment type="similarity">
    <text evidence="4">In the N-terminal section; belongs to the SAICAR synthetase family.</text>
</comment>
<comment type="pathway">
    <text evidence="1">Purine metabolism; IMP biosynthesis via de novo pathway; 5-amino-1-(5-phospho-D-ribosyl)imidazole-4-carboxamide from 5-amino-1-(5-phospho-D-ribosyl)imidazole-4-carboxylate: step 1/2.</text>
</comment>
<keyword evidence="14" id="KW-1185">Reference proteome</keyword>
<dbReference type="Proteomes" id="UP000783686">
    <property type="component" value="Unassembled WGS sequence"/>
</dbReference>
<dbReference type="FunFam" id="3.30.470.20:FF:000020">
    <property type="entry name" value="Probable multifunctional protein ADE2"/>
    <property type="match status" value="1"/>
</dbReference>
<keyword evidence="10" id="KW-0456">Lyase</keyword>
<dbReference type="UniPathway" id="UPA00074">
    <property type="reaction ID" value="UER00130"/>
</dbReference>
<evidence type="ECO:0000256" key="10">
    <source>
        <dbReference type="ARBA" id="ARBA00023239"/>
    </source>
</evidence>
<evidence type="ECO:0000256" key="1">
    <source>
        <dbReference type="ARBA" id="ARBA00004672"/>
    </source>
</evidence>
<dbReference type="Pfam" id="PF01259">
    <property type="entry name" value="SAICAR_synt"/>
    <property type="match status" value="1"/>
</dbReference>
<dbReference type="CDD" id="cd01416">
    <property type="entry name" value="SAICAR_synt_Ade5"/>
    <property type="match status" value="1"/>
</dbReference>
<dbReference type="SUPFAM" id="SSF56104">
    <property type="entry name" value="SAICAR synthase-like"/>
    <property type="match status" value="1"/>
</dbReference>
<dbReference type="PROSITE" id="PS01058">
    <property type="entry name" value="SAICAR_SYNTHETASE_2"/>
    <property type="match status" value="1"/>
</dbReference>
<dbReference type="Proteomes" id="UP000614601">
    <property type="component" value="Unassembled WGS sequence"/>
</dbReference>
<gene>
    <name evidence="13" type="ORF">BOKJ2_LOCUS9700</name>
</gene>
<dbReference type="HAMAP" id="MF_00137">
    <property type="entry name" value="SAICAR_synth"/>
    <property type="match status" value="1"/>
</dbReference>
<evidence type="ECO:0000256" key="8">
    <source>
        <dbReference type="ARBA" id="ARBA00022793"/>
    </source>
</evidence>
<accession>A0A811L1A2</accession>
<evidence type="ECO:0000256" key="2">
    <source>
        <dbReference type="ARBA" id="ARBA00004747"/>
    </source>
</evidence>
<dbReference type="GO" id="GO:0006189">
    <property type="term" value="P:'de novo' IMP biosynthetic process"/>
    <property type="evidence" value="ECO:0007669"/>
    <property type="project" value="UniProtKB-UniPathway"/>
</dbReference>
<evidence type="ECO:0000256" key="7">
    <source>
        <dbReference type="ARBA" id="ARBA00022755"/>
    </source>
</evidence>
<sequence length="419" mass="45982">MPSSPIAQGKTKAIYAIPSDENKVLVKSLDSLTAFNAQRKNELEGKSAAASKTTCNIFRYLNSCGVKTHFIREVSDTEFEALSCQMIPIEWVARRIATGSFLKRNPGVKEGYTFTPPQIETFFKDDANDDPQWSRAQILEAGFKFNGRKITIHEYNWMSRATSVIFRILEKAWRTVGCVLVDMKIEFGVTKKGDLVLADVIDNDSWRVWPNGDRRLQLDKQVYRDLPQVTDEALREVKKNYERVAELTADFADSAKTPNVEAIIVMGSAADAEYGKKIASGLRKLGVIPTIRVCSAHKSTTEALELIGEFENGAAPCVLVAIAGRSNGLGPVLAANSILPVINAPPFSADWAAQDVWSSLRMPSGVGCATVLGADEVALAVAKILSSHSHFVHGKLLGNQLHNIQKIFDSDQEIANLSL</sequence>
<dbReference type="FunFam" id="3.30.200.20:FF:000183">
    <property type="entry name" value="Probable multifunctional protein ADE2"/>
    <property type="match status" value="1"/>
</dbReference>
<dbReference type="InterPro" id="IPR028923">
    <property type="entry name" value="SAICAR_synt/ADE2_N"/>
</dbReference>
<dbReference type="InterPro" id="IPR050089">
    <property type="entry name" value="SAICAR_synthetase"/>
</dbReference>
<dbReference type="Gene3D" id="3.40.50.1970">
    <property type="match status" value="1"/>
</dbReference>
<keyword evidence="11" id="KW-0511">Multifunctional enzyme</keyword>
<evidence type="ECO:0000256" key="9">
    <source>
        <dbReference type="ARBA" id="ARBA00022840"/>
    </source>
</evidence>
<dbReference type="Gene3D" id="3.30.470.20">
    <property type="entry name" value="ATP-grasp fold, B domain"/>
    <property type="match status" value="1"/>
</dbReference>
<dbReference type="EMBL" id="CAJFCW020000004">
    <property type="protein sequence ID" value="CAG9115708.1"/>
    <property type="molecule type" value="Genomic_DNA"/>
</dbReference>
<evidence type="ECO:0000256" key="4">
    <source>
        <dbReference type="ARBA" id="ARBA00011020"/>
    </source>
</evidence>
<keyword evidence="8" id="KW-0210">Decarboxylase</keyword>
<comment type="similarity">
    <text evidence="3">In the C-terminal section; belongs to the AIR carboxylase family. Class II subfamily.</text>
</comment>
<dbReference type="OrthoDB" id="9991235at2759"/>
<protein>
    <recommendedName>
        <fullName evidence="12">PurE domain-containing protein</fullName>
    </recommendedName>
</protein>
<evidence type="ECO:0000313" key="13">
    <source>
        <dbReference type="EMBL" id="CAD5221948.1"/>
    </source>
</evidence>
<evidence type="ECO:0000256" key="11">
    <source>
        <dbReference type="ARBA" id="ARBA00023268"/>
    </source>
</evidence>
<dbReference type="PANTHER" id="PTHR43599">
    <property type="entry name" value="MULTIFUNCTIONAL PROTEIN ADE2"/>
    <property type="match status" value="1"/>
</dbReference>
<dbReference type="AlphaFoldDB" id="A0A811L1A2"/>
<evidence type="ECO:0000256" key="3">
    <source>
        <dbReference type="ARBA" id="ARBA00010478"/>
    </source>
</evidence>
<reference evidence="13" key="1">
    <citation type="submission" date="2020-09" db="EMBL/GenBank/DDBJ databases">
        <authorList>
            <person name="Kikuchi T."/>
        </authorList>
    </citation>
    <scope>NUCLEOTIDE SEQUENCE</scope>
    <source>
        <strain evidence="13">SH1</strain>
    </source>
</reference>